<dbReference type="SUPFAM" id="SSF57667">
    <property type="entry name" value="beta-beta-alpha zinc fingers"/>
    <property type="match status" value="2"/>
</dbReference>
<dbReference type="PROSITE" id="PS50157">
    <property type="entry name" value="ZINC_FINGER_C2H2_2"/>
    <property type="match status" value="3"/>
</dbReference>
<feature type="domain" description="C2H2-type" evidence="11">
    <location>
        <begin position="334"/>
        <end position="361"/>
    </location>
</feature>
<gene>
    <name evidence="12" type="ORF">CDAUBV1_LOCUS10476</name>
</gene>
<organism evidence="12 13">
    <name type="scientific">Calicophoron daubneyi</name>
    <name type="common">Rumen fluke</name>
    <name type="synonym">Paramphistomum daubneyi</name>
    <dbReference type="NCBI Taxonomy" id="300641"/>
    <lineage>
        <taxon>Eukaryota</taxon>
        <taxon>Metazoa</taxon>
        <taxon>Spiralia</taxon>
        <taxon>Lophotrochozoa</taxon>
        <taxon>Platyhelminthes</taxon>
        <taxon>Trematoda</taxon>
        <taxon>Digenea</taxon>
        <taxon>Plagiorchiida</taxon>
        <taxon>Pronocephalata</taxon>
        <taxon>Paramphistomoidea</taxon>
        <taxon>Paramphistomidae</taxon>
        <taxon>Calicophoron</taxon>
    </lineage>
</organism>
<keyword evidence="4 9" id="KW-0863">Zinc-finger</keyword>
<evidence type="ECO:0000259" key="11">
    <source>
        <dbReference type="PROSITE" id="PS50157"/>
    </source>
</evidence>
<accession>A0AAV2TJ36</accession>
<evidence type="ECO:0000256" key="1">
    <source>
        <dbReference type="ARBA" id="ARBA00004123"/>
    </source>
</evidence>
<evidence type="ECO:0000256" key="6">
    <source>
        <dbReference type="ARBA" id="ARBA00023015"/>
    </source>
</evidence>
<dbReference type="GO" id="GO:0005634">
    <property type="term" value="C:nucleus"/>
    <property type="evidence" value="ECO:0007669"/>
    <property type="project" value="UniProtKB-SubCell"/>
</dbReference>
<keyword evidence="5" id="KW-0862">Zinc</keyword>
<dbReference type="GO" id="GO:0000981">
    <property type="term" value="F:DNA-binding transcription factor activity, RNA polymerase II-specific"/>
    <property type="evidence" value="ECO:0007669"/>
    <property type="project" value="TreeGrafter"/>
</dbReference>
<dbReference type="FunFam" id="3.30.160.60:FF:000110">
    <property type="entry name" value="Zinc finger protein-like"/>
    <property type="match status" value="1"/>
</dbReference>
<feature type="domain" description="C2H2-type" evidence="11">
    <location>
        <begin position="390"/>
        <end position="418"/>
    </location>
</feature>
<keyword evidence="6" id="KW-0805">Transcription regulation</keyword>
<dbReference type="PANTHER" id="PTHR14196:SF0">
    <property type="entry name" value="PROTEIN BOWEL"/>
    <property type="match status" value="1"/>
</dbReference>
<dbReference type="FunFam" id="3.30.160.60:FF:000065">
    <property type="entry name" value="B-cell CLL/lymphoma 6, member B"/>
    <property type="match status" value="1"/>
</dbReference>
<keyword evidence="2" id="KW-0479">Metal-binding</keyword>
<dbReference type="InterPro" id="IPR013087">
    <property type="entry name" value="Znf_C2H2_type"/>
</dbReference>
<feature type="region of interest" description="Disordered" evidence="10">
    <location>
        <begin position="20"/>
        <end position="45"/>
    </location>
</feature>
<dbReference type="Pfam" id="PF00096">
    <property type="entry name" value="zf-C2H2"/>
    <property type="match status" value="3"/>
</dbReference>
<dbReference type="PANTHER" id="PTHR14196">
    <property type="entry name" value="ODD-SKIPPED - RELATED"/>
    <property type="match status" value="1"/>
</dbReference>
<evidence type="ECO:0000256" key="2">
    <source>
        <dbReference type="ARBA" id="ARBA00022723"/>
    </source>
</evidence>
<evidence type="ECO:0000256" key="5">
    <source>
        <dbReference type="ARBA" id="ARBA00022833"/>
    </source>
</evidence>
<keyword evidence="8" id="KW-0539">Nucleus</keyword>
<comment type="caution">
    <text evidence="12">The sequence shown here is derived from an EMBL/GenBank/DDBJ whole genome shotgun (WGS) entry which is preliminary data.</text>
</comment>
<dbReference type="AlphaFoldDB" id="A0AAV2TJ36"/>
<dbReference type="InterPro" id="IPR036236">
    <property type="entry name" value="Znf_C2H2_sf"/>
</dbReference>
<feature type="domain" description="C2H2-type" evidence="11">
    <location>
        <begin position="362"/>
        <end position="389"/>
    </location>
</feature>
<evidence type="ECO:0000313" key="13">
    <source>
        <dbReference type="Proteomes" id="UP001497525"/>
    </source>
</evidence>
<reference evidence="12" key="1">
    <citation type="submission" date="2024-06" db="EMBL/GenBank/DDBJ databases">
        <authorList>
            <person name="Liu X."/>
            <person name="Lenzi L."/>
            <person name="Haldenby T S."/>
            <person name="Uol C."/>
        </authorList>
    </citation>
    <scope>NUCLEOTIDE SEQUENCE</scope>
</reference>
<dbReference type="InterPro" id="IPR050717">
    <property type="entry name" value="C2H2-ZF_Transcription_Reg"/>
</dbReference>
<dbReference type="EMBL" id="CAXLJL010000312">
    <property type="protein sequence ID" value="CAL5136382.1"/>
    <property type="molecule type" value="Genomic_DNA"/>
</dbReference>
<protein>
    <recommendedName>
        <fullName evidence="11">C2H2-type domain-containing protein</fullName>
    </recommendedName>
</protein>
<proteinExistence type="predicted"/>
<dbReference type="PROSITE" id="PS00028">
    <property type="entry name" value="ZINC_FINGER_C2H2_1"/>
    <property type="match status" value="3"/>
</dbReference>
<evidence type="ECO:0000256" key="10">
    <source>
        <dbReference type="SAM" id="MobiDB-lite"/>
    </source>
</evidence>
<keyword evidence="3" id="KW-0677">Repeat</keyword>
<dbReference type="Gene3D" id="3.30.160.60">
    <property type="entry name" value="Classic Zinc Finger"/>
    <property type="match status" value="3"/>
</dbReference>
<evidence type="ECO:0000256" key="4">
    <source>
        <dbReference type="ARBA" id="ARBA00022771"/>
    </source>
</evidence>
<dbReference type="GO" id="GO:0000977">
    <property type="term" value="F:RNA polymerase II transcription regulatory region sequence-specific DNA binding"/>
    <property type="evidence" value="ECO:0007669"/>
    <property type="project" value="TreeGrafter"/>
</dbReference>
<dbReference type="GO" id="GO:0008270">
    <property type="term" value="F:zinc ion binding"/>
    <property type="evidence" value="ECO:0007669"/>
    <property type="project" value="UniProtKB-KW"/>
</dbReference>
<evidence type="ECO:0000256" key="8">
    <source>
        <dbReference type="ARBA" id="ARBA00023242"/>
    </source>
</evidence>
<name>A0AAV2TJ36_CALDB</name>
<evidence type="ECO:0000256" key="9">
    <source>
        <dbReference type="PROSITE-ProRule" id="PRU00042"/>
    </source>
</evidence>
<feature type="region of interest" description="Disordered" evidence="10">
    <location>
        <begin position="113"/>
        <end position="143"/>
    </location>
</feature>
<keyword evidence="7" id="KW-0804">Transcription</keyword>
<sequence length="457" mass="49973">MDELMQNDFSFISITATERANNSTRVHQSGPNHQSSTPASFSSNSVLSEEVMQSNLIRTGLFETPSFLSEHSVFVDTVGTENSASGSSVLSVEANVSAPNFCCSISDLRAQSEHDQLQSSSSPNSSTEKNWADPILPSSGLSSMTTEDRSVGFQQIASIPIPWWPLLLTPLSSTATVGIQQALICLRLWRSLFPSSAYASSGVADSAVDITGDTIKPCGAGLKSEAGINFTPSSFVPPCSAADSFNQAEIHPVQTSPLNLATKIRPMDFDWPVTNCTATPSGQSSNDRWTEKFSPNAKSTTAGAVDHLPQEVSIGRQINIHVPIKSPDAQRSVYKCSHCGRGFSKAYNRTIHERTHTDERPFGCNVCSRRFRRKDHLRDHSYTHLTSKPFICATCNRGFCQSRSLENHRRTNHASEKFQSKAHDQAVTKHLHPYCAAILTESFISSDNNNITTTIQL</sequence>
<evidence type="ECO:0000313" key="12">
    <source>
        <dbReference type="EMBL" id="CAL5136382.1"/>
    </source>
</evidence>
<evidence type="ECO:0000256" key="3">
    <source>
        <dbReference type="ARBA" id="ARBA00022737"/>
    </source>
</evidence>
<comment type="subcellular location">
    <subcellularLocation>
        <location evidence="1">Nucleus</location>
    </subcellularLocation>
</comment>
<evidence type="ECO:0000256" key="7">
    <source>
        <dbReference type="ARBA" id="ARBA00023163"/>
    </source>
</evidence>
<dbReference type="Proteomes" id="UP001497525">
    <property type="component" value="Unassembled WGS sequence"/>
</dbReference>
<dbReference type="SMART" id="SM00355">
    <property type="entry name" value="ZnF_C2H2"/>
    <property type="match status" value="3"/>
</dbReference>